<dbReference type="GO" id="GO:0005782">
    <property type="term" value="C:peroxisomal matrix"/>
    <property type="evidence" value="ECO:0007669"/>
    <property type="project" value="TreeGrafter"/>
</dbReference>
<dbReference type="InterPro" id="IPR001753">
    <property type="entry name" value="Enoyl-CoA_hydra/iso"/>
</dbReference>
<proteinExistence type="predicted"/>
<dbReference type="InterPro" id="IPR029045">
    <property type="entry name" value="ClpP/crotonase-like_dom_sf"/>
</dbReference>
<evidence type="ECO:0000313" key="5">
    <source>
        <dbReference type="EMBL" id="KAJ8495261.1"/>
    </source>
</evidence>
<dbReference type="SUPFAM" id="SSF52096">
    <property type="entry name" value="ClpP/crotonase"/>
    <property type="match status" value="1"/>
</dbReference>
<protein>
    <recommendedName>
        <fullName evidence="7">ClpP/crotonase</fullName>
    </recommendedName>
</protein>
<dbReference type="Gene3D" id="3.90.226.10">
    <property type="entry name" value="2-enoyl-CoA Hydratase, Chain A, domain 1"/>
    <property type="match status" value="1"/>
</dbReference>
<keyword evidence="3" id="KW-0413">Isomerase</keyword>
<keyword evidence="4" id="KW-1133">Transmembrane helix</keyword>
<accession>A0AAD7U355</accession>
<evidence type="ECO:0000256" key="2">
    <source>
        <dbReference type="ARBA" id="ARBA00023140"/>
    </source>
</evidence>
<keyword evidence="2" id="KW-0576">Peroxisome</keyword>
<keyword evidence="4" id="KW-0812">Transmembrane</keyword>
<feature type="transmembrane region" description="Helical" evidence="4">
    <location>
        <begin position="136"/>
        <end position="155"/>
    </location>
</feature>
<feature type="transmembrane region" description="Helical" evidence="4">
    <location>
        <begin position="105"/>
        <end position="130"/>
    </location>
</feature>
<evidence type="ECO:0008006" key="7">
    <source>
        <dbReference type="Google" id="ProtNLM"/>
    </source>
</evidence>
<evidence type="ECO:0000256" key="3">
    <source>
        <dbReference type="ARBA" id="ARBA00023235"/>
    </source>
</evidence>
<gene>
    <name evidence="5" type="ORF">ONZ51_g1813</name>
</gene>
<keyword evidence="6" id="KW-1185">Reference proteome</keyword>
<comment type="caution">
    <text evidence="5">The sequence shown here is derived from an EMBL/GenBank/DDBJ whole genome shotgun (WGS) entry which is preliminary data.</text>
</comment>
<comment type="subcellular location">
    <subcellularLocation>
        <location evidence="1">Peroxisome</location>
    </subcellularLocation>
</comment>
<keyword evidence="4" id="KW-0472">Membrane</keyword>
<evidence type="ECO:0000313" key="6">
    <source>
        <dbReference type="Proteomes" id="UP001215151"/>
    </source>
</evidence>
<dbReference type="Proteomes" id="UP001215151">
    <property type="component" value="Unassembled WGS sequence"/>
</dbReference>
<dbReference type="Pfam" id="PF00378">
    <property type="entry name" value="ECH_1"/>
    <property type="match status" value="1"/>
</dbReference>
<dbReference type="GO" id="GO:0004165">
    <property type="term" value="F:delta(3)-delta(2)-enoyl-CoA isomerase activity"/>
    <property type="evidence" value="ECO:0007669"/>
    <property type="project" value="UniProtKB-ARBA"/>
</dbReference>
<sequence length="270" mass="29380">MSSSNVTVEVSEQIATITFNSPKTLNAITQADYDAFANALRAVDARDDVLVTIWQANGRWFSAGASVTDPLIEWSQCSSVRGAFTHIIAARITDFSNALYTHRKILVVALNGPVMGIAAAGLGLAEFIYALPGASLSTPFAFLGLATEGCCSVTFRSKMGAAKANEVLIWGKKMDAEELLNCGFVNQILPEQTVPDFHAAVRRLVLERLNNSDPVSLITIKRLIKAGLNEQHNFDAVNLRESYALAERFASGVAVERLQKLARKELKHKL</sequence>
<dbReference type="PANTHER" id="PTHR43684:SF1">
    <property type="entry name" value="ENOYL-COA DELTA ISOMERASE 2"/>
    <property type="match status" value="1"/>
</dbReference>
<dbReference type="AlphaFoldDB" id="A0AAD7U355"/>
<organism evidence="5 6">
    <name type="scientific">Trametes cubensis</name>
    <dbReference type="NCBI Taxonomy" id="1111947"/>
    <lineage>
        <taxon>Eukaryota</taxon>
        <taxon>Fungi</taxon>
        <taxon>Dikarya</taxon>
        <taxon>Basidiomycota</taxon>
        <taxon>Agaricomycotina</taxon>
        <taxon>Agaricomycetes</taxon>
        <taxon>Polyporales</taxon>
        <taxon>Polyporaceae</taxon>
        <taxon>Trametes</taxon>
    </lineage>
</organism>
<dbReference type="GO" id="GO:0006635">
    <property type="term" value="P:fatty acid beta-oxidation"/>
    <property type="evidence" value="ECO:0007669"/>
    <property type="project" value="TreeGrafter"/>
</dbReference>
<reference evidence="5" key="1">
    <citation type="submission" date="2022-11" db="EMBL/GenBank/DDBJ databases">
        <title>Genome Sequence of Cubamyces cubensis.</title>
        <authorList>
            <person name="Buettner E."/>
        </authorList>
    </citation>
    <scope>NUCLEOTIDE SEQUENCE</scope>
    <source>
        <strain evidence="5">MPL-01</strain>
    </source>
</reference>
<dbReference type="PANTHER" id="PTHR43684">
    <property type="match status" value="1"/>
</dbReference>
<dbReference type="CDD" id="cd06558">
    <property type="entry name" value="crotonase-like"/>
    <property type="match status" value="1"/>
</dbReference>
<name>A0AAD7U355_9APHY</name>
<evidence type="ECO:0000256" key="4">
    <source>
        <dbReference type="SAM" id="Phobius"/>
    </source>
</evidence>
<dbReference type="InterPro" id="IPR051053">
    <property type="entry name" value="ECH/Chromodomain_protein"/>
</dbReference>
<dbReference type="EMBL" id="JAPEVG010000026">
    <property type="protein sequence ID" value="KAJ8495261.1"/>
    <property type="molecule type" value="Genomic_DNA"/>
</dbReference>
<evidence type="ECO:0000256" key="1">
    <source>
        <dbReference type="ARBA" id="ARBA00004275"/>
    </source>
</evidence>